<dbReference type="InterPro" id="IPR050250">
    <property type="entry name" value="Macrolide_Exporter_MacB"/>
</dbReference>
<dbReference type="Proteomes" id="UP000271683">
    <property type="component" value="Unassembled WGS sequence"/>
</dbReference>
<proteinExistence type="inferred from homology"/>
<protein>
    <submittedName>
        <fullName evidence="10">Putative ABC transport system permease protein</fullName>
    </submittedName>
</protein>
<reference evidence="10 11" key="1">
    <citation type="submission" date="2018-11" db="EMBL/GenBank/DDBJ databases">
        <title>Sequencing the genomes of 1000 actinobacteria strains.</title>
        <authorList>
            <person name="Klenk H.-P."/>
        </authorList>
    </citation>
    <scope>NUCLEOTIDE SEQUENCE [LARGE SCALE GENOMIC DNA]</scope>
    <source>
        <strain evidence="10 11">DSM 43634</strain>
    </source>
</reference>
<evidence type="ECO:0000256" key="6">
    <source>
        <dbReference type="ARBA" id="ARBA00038076"/>
    </source>
</evidence>
<dbReference type="OrthoDB" id="9780560at2"/>
<feature type="transmembrane region" description="Helical" evidence="7">
    <location>
        <begin position="258"/>
        <end position="282"/>
    </location>
</feature>
<feature type="transmembrane region" description="Helical" evidence="7">
    <location>
        <begin position="744"/>
        <end position="769"/>
    </location>
</feature>
<feature type="transmembrane region" description="Helical" evidence="7">
    <location>
        <begin position="789"/>
        <end position="809"/>
    </location>
</feature>
<keyword evidence="4 7" id="KW-1133">Transmembrane helix</keyword>
<evidence type="ECO:0000256" key="2">
    <source>
        <dbReference type="ARBA" id="ARBA00022475"/>
    </source>
</evidence>
<feature type="transmembrane region" description="Helical" evidence="7">
    <location>
        <begin position="401"/>
        <end position="419"/>
    </location>
</feature>
<evidence type="ECO:0000256" key="3">
    <source>
        <dbReference type="ARBA" id="ARBA00022692"/>
    </source>
</evidence>
<dbReference type="PANTHER" id="PTHR30572:SF4">
    <property type="entry name" value="ABC TRANSPORTER PERMEASE YTRF"/>
    <property type="match status" value="1"/>
</dbReference>
<dbReference type="EMBL" id="RJKL01000001">
    <property type="protein sequence ID" value="ROP28837.1"/>
    <property type="molecule type" value="Genomic_DNA"/>
</dbReference>
<evidence type="ECO:0000313" key="10">
    <source>
        <dbReference type="EMBL" id="ROP28837.1"/>
    </source>
</evidence>
<dbReference type="Pfam" id="PF12704">
    <property type="entry name" value="MacB_PCD"/>
    <property type="match status" value="1"/>
</dbReference>
<feature type="transmembrane region" description="Helical" evidence="7">
    <location>
        <begin position="425"/>
        <end position="449"/>
    </location>
</feature>
<comment type="caution">
    <text evidence="10">The sequence shown here is derived from an EMBL/GenBank/DDBJ whole genome shotgun (WGS) entry which is preliminary data.</text>
</comment>
<feature type="transmembrane region" description="Helical" evidence="7">
    <location>
        <begin position="12"/>
        <end position="36"/>
    </location>
</feature>
<organism evidence="10 11">
    <name type="scientific">Couchioplanes caeruleus</name>
    <dbReference type="NCBI Taxonomy" id="56438"/>
    <lineage>
        <taxon>Bacteria</taxon>
        <taxon>Bacillati</taxon>
        <taxon>Actinomycetota</taxon>
        <taxon>Actinomycetes</taxon>
        <taxon>Micromonosporales</taxon>
        <taxon>Micromonosporaceae</taxon>
        <taxon>Couchioplanes</taxon>
    </lineage>
</organism>
<dbReference type="GO" id="GO:0022857">
    <property type="term" value="F:transmembrane transporter activity"/>
    <property type="evidence" value="ECO:0007669"/>
    <property type="project" value="TreeGrafter"/>
</dbReference>
<dbReference type="Pfam" id="PF02687">
    <property type="entry name" value="FtsX"/>
    <property type="match status" value="2"/>
</dbReference>
<dbReference type="PANTHER" id="PTHR30572">
    <property type="entry name" value="MEMBRANE COMPONENT OF TRANSPORTER-RELATED"/>
    <property type="match status" value="1"/>
</dbReference>
<sequence length="826" mass="84877">MIRLTLRSLRANVARLLLSSVSIVLGVAFIAGSLMFTDGLSRAMTDQAAAQYRTTDVEVTPVGPSDAPGSADLVGRIRKVPGVRAAEGVASATSFGIVGKEGRQLRGAHRATTVAVDPALRMLDASQGRLPQKRGEIVLDEGTARREGLRVGDEVRIGGSDAAATAYRLVGLTQQSKGAVEARGAVVGMVLRDTLALSGDDRPQRVLVAAGDGIAESDLAGRIRAAMGGGAEVRTHDELVSAALERAVGDARTFRTALLGFGLIVVAVAAFVIANTFTIVLAQRTRETALLRLVGATRRQVFRSLVVEAAVLGLAGSLLGLLVGAGLAYALRAGFAALGASLPSGLTLTPATVAISVAVGAGVTVLSALLPTRRGTGVAPVAALSDTAVQDARRTGRGRRGLGIAAFLGGTAALTAAATTGVVEAVVAGTLLAFVGFVLLSPAVVPAVVRLLGVPAARLGGTTVSLALRNAVRNPRRIAATTNALVIGVTLVSTFTLMNESAKAPAEGKADARFGAHFLVTDGGTLSVLPPALVDSLRRMPELGTLYPQWEAFDGGEDDFLAVHAGYPVILSRGYPEHDGSIAALTPGTAVVTRETGIPVGQKVTVRGRAFTVVAAVPDTEDSAVLERSVWLTPDDLTKLFPKPSLSQLQADPASGVPASAARAALDRAARDFPTMTVHDRAAYVAELNAPLEQMLAVVTGLLVLAVVVALIGVANTLTLSVLERTRENTLLRAVGLTRRQLRGTLAAEALVMALTGTVLGVVASLVITRTLLSAIGRRGADLPLVVPWDRLGVLLAVAVVAALAASVLPARRAARRPVAENLAGE</sequence>
<dbReference type="InterPro" id="IPR003838">
    <property type="entry name" value="ABC3_permease_C"/>
</dbReference>
<comment type="subcellular location">
    <subcellularLocation>
        <location evidence="1">Cell membrane</location>
        <topology evidence="1">Multi-pass membrane protein</topology>
    </subcellularLocation>
</comment>
<feature type="transmembrane region" description="Helical" evidence="7">
    <location>
        <begin position="305"/>
        <end position="331"/>
    </location>
</feature>
<feature type="transmembrane region" description="Helical" evidence="7">
    <location>
        <begin position="351"/>
        <end position="370"/>
    </location>
</feature>
<evidence type="ECO:0000256" key="7">
    <source>
        <dbReference type="SAM" id="Phobius"/>
    </source>
</evidence>
<gene>
    <name evidence="10" type="ORF">EDD30_1614</name>
</gene>
<evidence type="ECO:0000256" key="5">
    <source>
        <dbReference type="ARBA" id="ARBA00023136"/>
    </source>
</evidence>
<keyword evidence="3 7" id="KW-0812">Transmembrane</keyword>
<feature type="domain" description="ABC3 transporter permease C-terminal" evidence="8">
    <location>
        <begin position="702"/>
        <end position="818"/>
    </location>
</feature>
<feature type="transmembrane region" description="Helical" evidence="7">
    <location>
        <begin position="695"/>
        <end position="723"/>
    </location>
</feature>
<comment type="similarity">
    <text evidence="6">Belongs to the ABC-4 integral membrane protein family.</text>
</comment>
<keyword evidence="2" id="KW-1003">Cell membrane</keyword>
<evidence type="ECO:0000259" key="9">
    <source>
        <dbReference type="Pfam" id="PF12704"/>
    </source>
</evidence>
<dbReference type="RefSeq" id="WP_148088122.1">
    <property type="nucleotide sequence ID" value="NZ_RJKL01000001.1"/>
</dbReference>
<evidence type="ECO:0000256" key="4">
    <source>
        <dbReference type="ARBA" id="ARBA00022989"/>
    </source>
</evidence>
<dbReference type="InterPro" id="IPR025857">
    <property type="entry name" value="MacB_PCD"/>
</dbReference>
<dbReference type="AlphaFoldDB" id="A0A3N1GEY3"/>
<feature type="domain" description="MacB-like periplasmic core" evidence="9">
    <location>
        <begin position="17"/>
        <end position="225"/>
    </location>
</feature>
<feature type="transmembrane region" description="Helical" evidence="7">
    <location>
        <begin position="478"/>
        <end position="498"/>
    </location>
</feature>
<name>A0A3N1GEY3_9ACTN</name>
<evidence type="ECO:0000259" key="8">
    <source>
        <dbReference type="Pfam" id="PF02687"/>
    </source>
</evidence>
<keyword evidence="5 7" id="KW-0472">Membrane</keyword>
<dbReference type="GO" id="GO:0005886">
    <property type="term" value="C:plasma membrane"/>
    <property type="evidence" value="ECO:0007669"/>
    <property type="project" value="UniProtKB-SubCell"/>
</dbReference>
<evidence type="ECO:0000256" key="1">
    <source>
        <dbReference type="ARBA" id="ARBA00004651"/>
    </source>
</evidence>
<feature type="domain" description="ABC3 transporter permease C-terminal" evidence="8">
    <location>
        <begin position="261"/>
        <end position="375"/>
    </location>
</feature>
<accession>A0A3N1GEY3</accession>
<evidence type="ECO:0000313" key="11">
    <source>
        <dbReference type="Proteomes" id="UP000271683"/>
    </source>
</evidence>